<dbReference type="Pfam" id="PF02321">
    <property type="entry name" value="OEP"/>
    <property type="match status" value="2"/>
</dbReference>
<dbReference type="PANTHER" id="PTHR30203:SF21">
    <property type="entry name" value="OUTER MEMBRANE COMPONENT OF MULTIDRUG EFFLUX PUMP-RELATED"/>
    <property type="match status" value="1"/>
</dbReference>
<feature type="signal peptide" evidence="2">
    <location>
        <begin position="1"/>
        <end position="24"/>
    </location>
</feature>
<gene>
    <name evidence="3" type="ORF">ACFQ00_10340</name>
</gene>
<dbReference type="SUPFAM" id="SSF56954">
    <property type="entry name" value="Outer membrane efflux proteins (OEP)"/>
    <property type="match status" value="1"/>
</dbReference>
<dbReference type="EMBL" id="JBHTIK010000005">
    <property type="protein sequence ID" value="MFD0848720.1"/>
    <property type="molecule type" value="Genomic_DNA"/>
</dbReference>
<keyword evidence="2" id="KW-0812">Transmembrane</keyword>
<reference evidence="4" key="1">
    <citation type="journal article" date="2019" name="Int. J. Syst. Evol. Microbiol.">
        <title>The Global Catalogue of Microorganisms (GCM) 10K type strain sequencing project: providing services to taxonomists for standard genome sequencing and annotation.</title>
        <authorList>
            <consortium name="The Broad Institute Genomics Platform"/>
            <consortium name="The Broad Institute Genome Sequencing Center for Infectious Disease"/>
            <person name="Wu L."/>
            <person name="Ma J."/>
        </authorList>
    </citation>
    <scope>NUCLEOTIDE SEQUENCE [LARGE SCALE GENOMIC DNA]</scope>
    <source>
        <strain evidence="4">CCUG 52537</strain>
    </source>
</reference>
<name>A0ABW3C300_SPHXN</name>
<dbReference type="InterPro" id="IPR003423">
    <property type="entry name" value="OMP_efflux"/>
</dbReference>
<evidence type="ECO:0000256" key="1">
    <source>
        <dbReference type="ARBA" id="ARBA00007613"/>
    </source>
</evidence>
<evidence type="ECO:0000313" key="3">
    <source>
        <dbReference type="EMBL" id="MFD0848720.1"/>
    </source>
</evidence>
<dbReference type="RefSeq" id="WP_381489970.1">
    <property type="nucleotide sequence ID" value="NZ_JBHTIK010000005.1"/>
</dbReference>
<comment type="subcellular location">
    <subcellularLocation>
        <location evidence="2">Cell membrane</location>
        <topology evidence="2">Lipid-anchor</topology>
    </subcellularLocation>
</comment>
<keyword evidence="4" id="KW-1185">Reference proteome</keyword>
<dbReference type="Proteomes" id="UP001597124">
    <property type="component" value="Unassembled WGS sequence"/>
</dbReference>
<dbReference type="Gene3D" id="2.20.200.10">
    <property type="entry name" value="Outer membrane efflux proteins (OEP)"/>
    <property type="match status" value="1"/>
</dbReference>
<organism evidence="3 4">
    <name type="scientific">Sphingosinicella xenopeptidilytica</name>
    <dbReference type="NCBI Taxonomy" id="364098"/>
    <lineage>
        <taxon>Bacteria</taxon>
        <taxon>Pseudomonadati</taxon>
        <taxon>Pseudomonadota</taxon>
        <taxon>Alphaproteobacteria</taxon>
        <taxon>Sphingomonadales</taxon>
        <taxon>Sphingosinicellaceae</taxon>
        <taxon>Sphingosinicella</taxon>
    </lineage>
</organism>
<keyword evidence="2" id="KW-0449">Lipoprotein</keyword>
<dbReference type="NCBIfam" id="TIGR01845">
    <property type="entry name" value="outer_NodT"/>
    <property type="match status" value="1"/>
</dbReference>
<dbReference type="Gene3D" id="1.20.1600.10">
    <property type="entry name" value="Outer membrane efflux proteins (OEP)"/>
    <property type="match status" value="1"/>
</dbReference>
<evidence type="ECO:0000313" key="4">
    <source>
        <dbReference type="Proteomes" id="UP001597124"/>
    </source>
</evidence>
<sequence>MFRNLMIAASALALAACATGPNYAAPETPSASAGAFVAATPAVDTLAPVKADWWRLYDDPMLDRLVADAIAANTDVRVAVARLEKTRAALREVRTDRLPDVGVGASATYGRLPESQRGSGAPREDWSIDAGLDVAYEVDLFGRVSRGIEAARGDLGAAEADLEAVRVSVVAETTRAYATAAAAGEQIAVAERIVELLDRSLRVTDRRRAVGLTTSLDVARIATLRNQRQAEIPALTAERNAALFRLATLTGRTPADLPPIAAERVSTLRLDTPIPVGDGAQLLARRPDIRAAERRLAAATARIGVATADLYPRISLGASIGSTGPDIGDVFGGGPLRWLLGPLISWSFTDHERARARVAGAEADTRAALAGFDGTVLRSLEETETALSAYASALDRRTALKAARDAAEQAARIVRAQQREGQVDSLALIDAERTFAEAEAQLAAIDAGIADAQINLFKALGGGWNAGSTAYAAALP</sequence>
<keyword evidence="2" id="KW-0472">Membrane</keyword>
<keyword evidence="2" id="KW-0732">Signal</keyword>
<accession>A0ABW3C300</accession>
<dbReference type="PROSITE" id="PS51257">
    <property type="entry name" value="PROKAR_LIPOPROTEIN"/>
    <property type="match status" value="1"/>
</dbReference>
<feature type="chain" id="PRO_5045006144" evidence="2">
    <location>
        <begin position="25"/>
        <end position="476"/>
    </location>
</feature>
<dbReference type="PANTHER" id="PTHR30203">
    <property type="entry name" value="OUTER MEMBRANE CATION EFFLUX PROTEIN"/>
    <property type="match status" value="1"/>
</dbReference>
<comment type="similarity">
    <text evidence="1 2">Belongs to the outer membrane factor (OMF) (TC 1.B.17) family.</text>
</comment>
<keyword evidence="2" id="KW-1134">Transmembrane beta strand</keyword>
<comment type="caution">
    <text evidence="3">The sequence shown here is derived from an EMBL/GenBank/DDBJ whole genome shotgun (WGS) entry which is preliminary data.</text>
</comment>
<dbReference type="InterPro" id="IPR010131">
    <property type="entry name" value="MdtP/NodT-like"/>
</dbReference>
<protein>
    <submittedName>
        <fullName evidence="3">Efflux transporter outer membrane subunit</fullName>
    </submittedName>
</protein>
<keyword evidence="2" id="KW-0564">Palmitate</keyword>
<proteinExistence type="inferred from homology"/>
<evidence type="ECO:0000256" key="2">
    <source>
        <dbReference type="RuleBase" id="RU362097"/>
    </source>
</evidence>